<dbReference type="GO" id="GO:0043410">
    <property type="term" value="P:positive regulation of MAPK cascade"/>
    <property type="evidence" value="ECO:0007669"/>
    <property type="project" value="TreeGrafter"/>
</dbReference>
<dbReference type="PANTHER" id="PTHR24248">
    <property type="entry name" value="ADRENERGIC RECEPTOR-RELATED G-PROTEIN COUPLED RECEPTOR"/>
    <property type="match status" value="1"/>
</dbReference>
<evidence type="ECO:0000256" key="4">
    <source>
        <dbReference type="ARBA" id="ARBA00023224"/>
    </source>
</evidence>
<evidence type="ECO:0000256" key="1">
    <source>
        <dbReference type="ARBA" id="ARBA00004141"/>
    </source>
</evidence>
<dbReference type="EnsemblMetazoa" id="SMAR007193-RA">
    <property type="protein sequence ID" value="SMAR007193-PA"/>
    <property type="gene ID" value="SMAR007193"/>
</dbReference>
<dbReference type="HOGENOM" id="CLU_1637544_0_0_1"/>
<evidence type="ECO:0000313" key="5">
    <source>
        <dbReference type="EnsemblMetazoa" id="SMAR007193-PA"/>
    </source>
</evidence>
<protein>
    <recommendedName>
        <fullName evidence="7">G-protein coupled receptors family 1 profile domain-containing protein</fullName>
    </recommendedName>
</protein>
<proteinExistence type="predicted"/>
<keyword evidence="6" id="KW-1185">Reference proteome</keyword>
<dbReference type="PANTHER" id="PTHR24248:SF72">
    <property type="entry name" value="G-PROTEIN COUPLED RECEPTORS FAMILY 1 PROFILE DOMAIN-CONTAINING PROTEIN"/>
    <property type="match status" value="1"/>
</dbReference>
<keyword evidence="3" id="KW-0675">Receptor</keyword>
<organism evidence="5 6">
    <name type="scientific">Strigamia maritima</name>
    <name type="common">European centipede</name>
    <name type="synonym">Geophilus maritimus</name>
    <dbReference type="NCBI Taxonomy" id="126957"/>
    <lineage>
        <taxon>Eukaryota</taxon>
        <taxon>Metazoa</taxon>
        <taxon>Ecdysozoa</taxon>
        <taxon>Arthropoda</taxon>
        <taxon>Myriapoda</taxon>
        <taxon>Chilopoda</taxon>
        <taxon>Pleurostigmophora</taxon>
        <taxon>Geophilomorpha</taxon>
        <taxon>Linotaeniidae</taxon>
        <taxon>Strigamia</taxon>
    </lineage>
</organism>
<accession>T1J0Y1</accession>
<dbReference type="PhylomeDB" id="T1J0Y1"/>
<dbReference type="Proteomes" id="UP000014500">
    <property type="component" value="Unassembled WGS sequence"/>
</dbReference>
<dbReference type="GO" id="GO:0007200">
    <property type="term" value="P:phospholipase C-activating G protein-coupled receptor signaling pathway"/>
    <property type="evidence" value="ECO:0007669"/>
    <property type="project" value="TreeGrafter"/>
</dbReference>
<sequence>MYKSFCSSCYVPDSLFQIFFWLGYCNSCLNPIIYAKSSRDFKRAFKRILRCRLSRQSRSDHLPSSTSATWHRQTGAIKLNNINENKRCQKNPTILTLGPSDEDLSLKKDKESRAKIRSCYTHDLLHLKVYINYLHHYSVTQALLSLRKKTLTRNEDNLQVNF</sequence>
<evidence type="ECO:0000313" key="6">
    <source>
        <dbReference type="Proteomes" id="UP000014500"/>
    </source>
</evidence>
<dbReference type="STRING" id="126957.T1J0Y1"/>
<dbReference type="GO" id="GO:0004937">
    <property type="term" value="F:alpha1-adrenergic receptor activity"/>
    <property type="evidence" value="ECO:0007669"/>
    <property type="project" value="TreeGrafter"/>
</dbReference>
<dbReference type="GO" id="GO:0007204">
    <property type="term" value="P:positive regulation of cytosolic calcium ion concentration"/>
    <property type="evidence" value="ECO:0007669"/>
    <property type="project" value="TreeGrafter"/>
</dbReference>
<reference evidence="5" key="2">
    <citation type="submission" date="2015-02" db="UniProtKB">
        <authorList>
            <consortium name="EnsemblMetazoa"/>
        </authorList>
    </citation>
    <scope>IDENTIFICATION</scope>
</reference>
<evidence type="ECO:0000256" key="2">
    <source>
        <dbReference type="ARBA" id="ARBA00023040"/>
    </source>
</evidence>
<evidence type="ECO:0008006" key="7">
    <source>
        <dbReference type="Google" id="ProtNLM"/>
    </source>
</evidence>
<evidence type="ECO:0000256" key="3">
    <source>
        <dbReference type="ARBA" id="ARBA00023170"/>
    </source>
</evidence>
<comment type="subcellular location">
    <subcellularLocation>
        <location evidence="1">Membrane</location>
        <topology evidence="1">Multi-pass membrane protein</topology>
    </subcellularLocation>
</comment>
<dbReference type="eggNOG" id="KOG3656">
    <property type="taxonomic scope" value="Eukaryota"/>
</dbReference>
<dbReference type="GO" id="GO:0071880">
    <property type="term" value="P:adenylate cyclase-activating adrenergic receptor signaling pathway"/>
    <property type="evidence" value="ECO:0007669"/>
    <property type="project" value="TreeGrafter"/>
</dbReference>
<dbReference type="AlphaFoldDB" id="T1J0Y1"/>
<dbReference type="Gene3D" id="1.20.1070.10">
    <property type="entry name" value="Rhodopsin 7-helix transmembrane proteins"/>
    <property type="match status" value="1"/>
</dbReference>
<name>T1J0Y1_STRMM</name>
<dbReference type="SUPFAM" id="SSF81321">
    <property type="entry name" value="Family A G protein-coupled receptor-like"/>
    <property type="match status" value="1"/>
</dbReference>
<dbReference type="EMBL" id="JH431742">
    <property type="status" value="NOT_ANNOTATED_CDS"/>
    <property type="molecule type" value="Genomic_DNA"/>
</dbReference>
<keyword evidence="2" id="KW-0297">G-protein coupled receptor</keyword>
<dbReference type="GO" id="GO:0005886">
    <property type="term" value="C:plasma membrane"/>
    <property type="evidence" value="ECO:0007669"/>
    <property type="project" value="TreeGrafter"/>
</dbReference>
<reference evidence="6" key="1">
    <citation type="submission" date="2011-05" db="EMBL/GenBank/DDBJ databases">
        <authorList>
            <person name="Richards S.R."/>
            <person name="Qu J."/>
            <person name="Jiang H."/>
            <person name="Jhangiani S.N."/>
            <person name="Agravi P."/>
            <person name="Goodspeed R."/>
            <person name="Gross S."/>
            <person name="Mandapat C."/>
            <person name="Jackson L."/>
            <person name="Mathew T."/>
            <person name="Pu L."/>
            <person name="Thornton R."/>
            <person name="Saada N."/>
            <person name="Wilczek-Boney K.B."/>
            <person name="Lee S."/>
            <person name="Kovar C."/>
            <person name="Wu Y."/>
            <person name="Scherer S.E."/>
            <person name="Worley K.C."/>
            <person name="Muzny D.M."/>
            <person name="Gibbs R."/>
        </authorList>
    </citation>
    <scope>NUCLEOTIDE SEQUENCE</scope>
    <source>
        <strain evidence="6">Brora</strain>
    </source>
</reference>
<keyword evidence="4" id="KW-0807">Transducer</keyword>
<dbReference type="GO" id="GO:0007267">
    <property type="term" value="P:cell-cell signaling"/>
    <property type="evidence" value="ECO:0007669"/>
    <property type="project" value="TreeGrafter"/>
</dbReference>